<keyword evidence="2" id="KW-0238">DNA-binding</keyword>
<dbReference type="AlphaFoldDB" id="A0A840CCE7"/>
<dbReference type="InterPro" id="IPR024096">
    <property type="entry name" value="NO_sig/Golgi_transp_ligand-bd"/>
</dbReference>
<sequence length="195" mass="21594">MHGLINRSIQCFVQDTYGAELWADVAADAGLRAEGFEALLIYDDALTEAVLTSVSRHLKKSREVVLEDLGTFLVSHANLEPLRRLLRFGGENFMEFLHSLDDLADRARLAVPDLDLPDMEIVDEGPSTFRLLCRWHFAGSGHVMLGILRAMADDYGALVLLEYLGEAAGRAEVQVELLDCRFAEGRSFKLAMPAG</sequence>
<reference evidence="2" key="1">
    <citation type="submission" date="2020-08" db="EMBL/GenBank/DDBJ databases">
        <title>Genomic Encyclopedia of Type Strains, Phase IV (KMG-IV): sequencing the most valuable type-strain genomes for metagenomic binning, comparative biology and taxonomic classification.</title>
        <authorList>
            <person name="Goeker M."/>
        </authorList>
    </citation>
    <scope>NUCLEOTIDE SEQUENCE [LARGE SCALE GENOMIC DNA]</scope>
    <source>
        <strain evidence="2">DSM 105040</strain>
    </source>
</reference>
<comment type="caution">
    <text evidence="2">The sequence shown here is derived from an EMBL/GenBank/DDBJ whole genome shotgun (WGS) entry which is preliminary data.</text>
</comment>
<organism evidence="2 3">
    <name type="scientific">Actibacterium naphthalenivorans</name>
    <dbReference type="NCBI Taxonomy" id="1614693"/>
    <lineage>
        <taxon>Bacteria</taxon>
        <taxon>Pseudomonadati</taxon>
        <taxon>Pseudomonadota</taxon>
        <taxon>Alphaproteobacteria</taxon>
        <taxon>Rhodobacterales</taxon>
        <taxon>Roseobacteraceae</taxon>
        <taxon>Actibacterium</taxon>
    </lineage>
</organism>
<dbReference type="RefSeq" id="WP_037205083.1">
    <property type="nucleotide sequence ID" value="NZ_JACIEQ010000001.1"/>
</dbReference>
<gene>
    <name evidence="2" type="ORF">GGR17_000790</name>
</gene>
<dbReference type="Pfam" id="PF07700">
    <property type="entry name" value="HNOB"/>
    <property type="match status" value="1"/>
</dbReference>
<dbReference type="SUPFAM" id="SSF111126">
    <property type="entry name" value="Ligand-binding domain in the NO signalling and Golgi transport"/>
    <property type="match status" value="1"/>
</dbReference>
<dbReference type="Proteomes" id="UP000585681">
    <property type="component" value="Unassembled WGS sequence"/>
</dbReference>
<dbReference type="GO" id="GO:0003677">
    <property type="term" value="F:DNA binding"/>
    <property type="evidence" value="ECO:0007669"/>
    <property type="project" value="UniProtKB-KW"/>
</dbReference>
<feature type="domain" description="Heme NO-binding" evidence="1">
    <location>
        <begin position="2"/>
        <end position="156"/>
    </location>
</feature>
<name>A0A840CCE7_9RHOB</name>
<dbReference type="InterPro" id="IPR011644">
    <property type="entry name" value="Heme_NO-bd"/>
</dbReference>
<dbReference type="PANTHER" id="PTHR45655:SF13">
    <property type="entry name" value="SOLUBLE GUANYLATE CYCLASE GCY-32-RELATED"/>
    <property type="match status" value="1"/>
</dbReference>
<protein>
    <submittedName>
        <fullName evidence="2">Nucleoid DNA-binding protein</fullName>
    </submittedName>
</protein>
<accession>A0A840CCE7</accession>
<dbReference type="InterPro" id="IPR038158">
    <property type="entry name" value="H-NOX_domain_sf"/>
</dbReference>
<dbReference type="PANTHER" id="PTHR45655">
    <property type="entry name" value="GUANYLATE CYCLASE SOLUBLE SUBUNIT BETA-2"/>
    <property type="match status" value="1"/>
</dbReference>
<dbReference type="GO" id="GO:0020037">
    <property type="term" value="F:heme binding"/>
    <property type="evidence" value="ECO:0007669"/>
    <property type="project" value="InterPro"/>
</dbReference>
<evidence type="ECO:0000313" key="3">
    <source>
        <dbReference type="Proteomes" id="UP000585681"/>
    </source>
</evidence>
<evidence type="ECO:0000259" key="1">
    <source>
        <dbReference type="Pfam" id="PF07700"/>
    </source>
</evidence>
<keyword evidence="3" id="KW-1185">Reference proteome</keyword>
<evidence type="ECO:0000313" key="2">
    <source>
        <dbReference type="EMBL" id="MBB4020999.1"/>
    </source>
</evidence>
<dbReference type="EMBL" id="JACIEQ010000001">
    <property type="protein sequence ID" value="MBB4020999.1"/>
    <property type="molecule type" value="Genomic_DNA"/>
</dbReference>
<dbReference type="Gene3D" id="3.90.1520.10">
    <property type="entry name" value="H-NOX domain"/>
    <property type="match status" value="1"/>
</dbReference>
<proteinExistence type="predicted"/>